<evidence type="ECO:0000256" key="12">
    <source>
        <dbReference type="ARBA" id="ARBA00023319"/>
    </source>
</evidence>
<evidence type="ECO:0000259" key="16">
    <source>
        <dbReference type="PROSITE" id="PS50835"/>
    </source>
</evidence>
<dbReference type="PROSITE" id="PS50835">
    <property type="entry name" value="IG_LIKE"/>
    <property type="match status" value="6"/>
</dbReference>
<dbReference type="InterPro" id="IPR036179">
    <property type="entry name" value="Ig-like_dom_sf"/>
</dbReference>
<feature type="domain" description="Fibronectin type-III" evidence="17">
    <location>
        <begin position="808"/>
        <end position="904"/>
    </location>
</feature>
<evidence type="ECO:0000256" key="10">
    <source>
        <dbReference type="ARBA" id="ARBA00023180"/>
    </source>
</evidence>
<dbReference type="SMART" id="SM00409">
    <property type="entry name" value="IG"/>
    <property type="match status" value="6"/>
</dbReference>
<dbReference type="GO" id="GO:0005886">
    <property type="term" value="C:plasma membrane"/>
    <property type="evidence" value="ECO:0007669"/>
    <property type="project" value="UniProtKB-SubCell"/>
</dbReference>
<dbReference type="OMA" id="RIQGYEX"/>
<dbReference type="InterPro" id="IPR036116">
    <property type="entry name" value="FN3_sf"/>
</dbReference>
<feature type="domain" description="Ig-like" evidence="16">
    <location>
        <begin position="124"/>
        <end position="209"/>
    </location>
</feature>
<evidence type="ECO:0000256" key="1">
    <source>
        <dbReference type="ARBA" id="ARBA00004609"/>
    </source>
</evidence>
<evidence type="ECO:0000256" key="3">
    <source>
        <dbReference type="ARBA" id="ARBA00022475"/>
    </source>
</evidence>
<proteinExistence type="inferred from homology"/>
<keyword evidence="3" id="KW-1003">Cell membrane</keyword>
<dbReference type="SMART" id="SM00408">
    <property type="entry name" value="IGc2"/>
    <property type="match status" value="6"/>
</dbReference>
<keyword evidence="11" id="KW-0449">Lipoprotein</keyword>
<dbReference type="InterPro" id="IPR013098">
    <property type="entry name" value="Ig_I-set"/>
</dbReference>
<dbReference type="FunFam" id="2.60.40.10:FF:000052">
    <property type="entry name" value="Contactin 1"/>
    <property type="match status" value="1"/>
</dbReference>
<evidence type="ECO:0000256" key="7">
    <source>
        <dbReference type="ARBA" id="ARBA00022889"/>
    </source>
</evidence>
<dbReference type="Ensembl" id="ENSLOCT00000012024.1">
    <property type="protein sequence ID" value="ENSLOCP00000012003.1"/>
    <property type="gene ID" value="ENSLOCG00000009813.1"/>
</dbReference>
<dbReference type="PANTHER" id="PTHR44170">
    <property type="entry name" value="PROTEIN SIDEKICK"/>
    <property type="match status" value="1"/>
</dbReference>
<keyword evidence="19" id="KW-1185">Reference proteome</keyword>
<feature type="domain" description="Ig-like" evidence="16">
    <location>
        <begin position="410"/>
        <end position="499"/>
    </location>
</feature>
<dbReference type="EMBL" id="AHAT01020624">
    <property type="status" value="NOT_ANNOTATED_CDS"/>
    <property type="molecule type" value="Genomic_DNA"/>
</dbReference>
<dbReference type="EMBL" id="AHAT01020628">
    <property type="status" value="NOT_ANNOTATED_CDS"/>
    <property type="molecule type" value="Genomic_DNA"/>
</dbReference>
<keyword evidence="12" id="KW-0393">Immunoglobulin domain</keyword>
<dbReference type="InterPro" id="IPR013783">
    <property type="entry name" value="Ig-like_fold"/>
</dbReference>
<feature type="domain" description="Ig-like" evidence="16">
    <location>
        <begin position="26"/>
        <end position="118"/>
    </location>
</feature>
<feature type="chain" id="PRO_5004868778" evidence="15">
    <location>
        <begin position="19"/>
        <end position="1028"/>
    </location>
</feature>
<dbReference type="SUPFAM" id="SSF48726">
    <property type="entry name" value="Immunoglobulin"/>
    <property type="match status" value="6"/>
</dbReference>
<comment type="subcellular location">
    <subcellularLocation>
        <location evidence="1">Cell membrane</location>
        <topology evidence="1">Lipid-anchor</topology>
        <topology evidence="1">GPI-anchor</topology>
    </subcellularLocation>
</comment>
<feature type="domain" description="Fibronectin type-III" evidence="17">
    <location>
        <begin position="603"/>
        <end position="701"/>
    </location>
</feature>
<dbReference type="AlphaFoldDB" id="W5MUE4"/>
<keyword evidence="8" id="KW-0472">Membrane</keyword>
<dbReference type="CDD" id="cd00063">
    <property type="entry name" value="FN3"/>
    <property type="match status" value="4"/>
</dbReference>
<evidence type="ECO:0000259" key="17">
    <source>
        <dbReference type="PROSITE" id="PS50853"/>
    </source>
</evidence>
<feature type="domain" description="Ig-like" evidence="16">
    <location>
        <begin position="228"/>
        <end position="314"/>
    </location>
</feature>
<comment type="subunit">
    <text evidence="13">Interacts with PTPRG.</text>
</comment>
<dbReference type="GO" id="GO:0098552">
    <property type="term" value="C:side of membrane"/>
    <property type="evidence" value="ECO:0007669"/>
    <property type="project" value="UniProtKB-KW"/>
</dbReference>
<dbReference type="STRING" id="7918.ENSLOCP00000012003"/>
<dbReference type="FunCoup" id="W5MUE4">
    <property type="interactions" value="519"/>
</dbReference>
<keyword evidence="6" id="KW-0677">Repeat</keyword>
<feature type="domain" description="Fibronectin type-III" evidence="17">
    <location>
        <begin position="905"/>
        <end position="1001"/>
    </location>
</feature>
<dbReference type="Bgee" id="ENSLOCG00000009813">
    <property type="expression patterns" value="Expressed in brain and 8 other cell types or tissues"/>
</dbReference>
<dbReference type="EMBL" id="AHAT01020625">
    <property type="status" value="NOT_ANNOTATED_CDS"/>
    <property type="molecule type" value="Genomic_DNA"/>
</dbReference>
<name>W5MUE4_LEPOC</name>
<feature type="domain" description="Ig-like" evidence="16">
    <location>
        <begin position="319"/>
        <end position="404"/>
    </location>
</feature>
<evidence type="ECO:0000313" key="19">
    <source>
        <dbReference type="Proteomes" id="UP000018468"/>
    </source>
</evidence>
<dbReference type="GO" id="GO:0007155">
    <property type="term" value="P:cell adhesion"/>
    <property type="evidence" value="ECO:0007669"/>
    <property type="project" value="UniProtKB-KW"/>
</dbReference>
<reference evidence="18" key="2">
    <citation type="submission" date="2025-08" db="UniProtKB">
        <authorList>
            <consortium name="Ensembl"/>
        </authorList>
    </citation>
    <scope>IDENTIFICATION</scope>
</reference>
<dbReference type="GeneTree" id="ENSGT00940000164786"/>
<dbReference type="GeneID" id="102693751"/>
<dbReference type="PANTHER" id="PTHR44170:SF18">
    <property type="entry name" value="CONTACTIN 3B-RELATED"/>
    <property type="match status" value="1"/>
</dbReference>
<dbReference type="FunFam" id="2.60.40.10:FF:000035">
    <property type="entry name" value="Contactin 1"/>
    <property type="match status" value="1"/>
</dbReference>
<accession>W5MUE4</accession>
<protein>
    <submittedName>
        <fullName evidence="18">Contactin 4</fullName>
    </submittedName>
</protein>
<dbReference type="EMBL" id="AHAT01020626">
    <property type="status" value="NOT_ANNOTATED_CDS"/>
    <property type="molecule type" value="Genomic_DNA"/>
</dbReference>
<dbReference type="Pfam" id="PF00041">
    <property type="entry name" value="fn3"/>
    <property type="match status" value="3"/>
</dbReference>
<keyword evidence="4" id="KW-0336">GPI-anchor</keyword>
<dbReference type="InterPro" id="IPR003598">
    <property type="entry name" value="Ig_sub2"/>
</dbReference>
<keyword evidence="9" id="KW-1015">Disulfide bond</keyword>
<evidence type="ECO:0000256" key="8">
    <source>
        <dbReference type="ARBA" id="ARBA00023136"/>
    </source>
</evidence>
<evidence type="ECO:0000256" key="6">
    <source>
        <dbReference type="ARBA" id="ARBA00022737"/>
    </source>
</evidence>
<dbReference type="Proteomes" id="UP000018468">
    <property type="component" value="Linkage group LG5"/>
</dbReference>
<keyword evidence="10" id="KW-0325">Glycoprotein</keyword>
<dbReference type="InterPro" id="IPR003961">
    <property type="entry name" value="FN3_dom"/>
</dbReference>
<reference evidence="19" key="1">
    <citation type="submission" date="2011-12" db="EMBL/GenBank/DDBJ databases">
        <title>The Draft Genome of Lepisosteus oculatus.</title>
        <authorList>
            <consortium name="The Broad Institute Genome Assembly &amp; Analysis Group"/>
            <consortium name="Computational R&amp;D Group"/>
            <consortium name="and Sequencing Platform"/>
            <person name="Di Palma F."/>
            <person name="Alfoldi J."/>
            <person name="Johnson J."/>
            <person name="Berlin A."/>
            <person name="Gnerre S."/>
            <person name="Jaffe D."/>
            <person name="MacCallum I."/>
            <person name="Young S."/>
            <person name="Walker B.J."/>
            <person name="Lander E.S."/>
            <person name="Lindblad-Toh K."/>
        </authorList>
    </citation>
    <scope>NUCLEOTIDE SEQUENCE [LARGE SCALE GENOMIC DNA]</scope>
</reference>
<feature type="domain" description="Fibronectin type-III" evidence="17">
    <location>
        <begin position="706"/>
        <end position="804"/>
    </location>
</feature>
<dbReference type="InterPro" id="IPR007110">
    <property type="entry name" value="Ig-like_dom"/>
</dbReference>
<dbReference type="FunFam" id="2.60.40.10:FF:000054">
    <property type="entry name" value="Contactin 1"/>
    <property type="match status" value="1"/>
</dbReference>
<dbReference type="OrthoDB" id="5982258at2759"/>
<dbReference type="FunFam" id="2.60.40.10:FF:000044">
    <property type="entry name" value="Contactin 1"/>
    <property type="match status" value="1"/>
</dbReference>
<evidence type="ECO:0000256" key="9">
    <source>
        <dbReference type="ARBA" id="ARBA00023157"/>
    </source>
</evidence>
<dbReference type="FunFam" id="2.60.40.10:FF:000028">
    <property type="entry name" value="Neuronal cell adhesion molecule"/>
    <property type="match status" value="1"/>
</dbReference>
<dbReference type="SMART" id="SM00060">
    <property type="entry name" value="FN3"/>
    <property type="match status" value="4"/>
</dbReference>
<dbReference type="eggNOG" id="KOG3513">
    <property type="taxonomic scope" value="Eukaryota"/>
</dbReference>
<evidence type="ECO:0000256" key="15">
    <source>
        <dbReference type="SAM" id="SignalP"/>
    </source>
</evidence>
<dbReference type="InterPro" id="IPR003599">
    <property type="entry name" value="Ig_sub"/>
</dbReference>
<evidence type="ECO:0000256" key="2">
    <source>
        <dbReference type="ARBA" id="ARBA00009812"/>
    </source>
</evidence>
<reference evidence="18" key="3">
    <citation type="submission" date="2025-09" db="UniProtKB">
        <authorList>
            <consortium name="Ensembl"/>
        </authorList>
    </citation>
    <scope>IDENTIFICATION</scope>
</reference>
<dbReference type="InParanoid" id="W5MUE4"/>
<dbReference type="PROSITE" id="PS50853">
    <property type="entry name" value="FN3"/>
    <property type="match status" value="4"/>
</dbReference>
<dbReference type="FunFam" id="2.60.40.10:FF:000047">
    <property type="entry name" value="Contactin 1"/>
    <property type="match status" value="1"/>
</dbReference>
<evidence type="ECO:0000256" key="11">
    <source>
        <dbReference type="ARBA" id="ARBA00023288"/>
    </source>
</evidence>
<feature type="region of interest" description="Disordered" evidence="14">
    <location>
        <begin position="687"/>
        <end position="717"/>
    </location>
</feature>
<evidence type="ECO:0000256" key="14">
    <source>
        <dbReference type="SAM" id="MobiDB-lite"/>
    </source>
</evidence>
<comment type="similarity">
    <text evidence="2">Belongs to the immunoglobulin superfamily. Contactin family.</text>
</comment>
<dbReference type="HOGENOM" id="CLU_005756_0_0_1"/>
<evidence type="ECO:0000313" key="18">
    <source>
        <dbReference type="Ensembl" id="ENSLOCP00000012003.1"/>
    </source>
</evidence>
<keyword evidence="5 15" id="KW-0732">Signal</keyword>
<dbReference type="Gene3D" id="2.60.40.10">
    <property type="entry name" value="Immunoglobulins"/>
    <property type="match status" value="10"/>
</dbReference>
<feature type="domain" description="Ig-like" evidence="16">
    <location>
        <begin position="501"/>
        <end position="590"/>
    </location>
</feature>
<dbReference type="EMBL" id="AHAT01020627">
    <property type="status" value="NOT_ANNOTATED_CDS"/>
    <property type="molecule type" value="Genomic_DNA"/>
</dbReference>
<evidence type="ECO:0000256" key="13">
    <source>
        <dbReference type="ARBA" id="ARBA00038703"/>
    </source>
</evidence>
<evidence type="ECO:0000256" key="5">
    <source>
        <dbReference type="ARBA" id="ARBA00022729"/>
    </source>
</evidence>
<feature type="signal peptide" evidence="15">
    <location>
        <begin position="1"/>
        <end position="18"/>
    </location>
</feature>
<dbReference type="Pfam" id="PF13927">
    <property type="entry name" value="Ig_3"/>
    <property type="match status" value="4"/>
</dbReference>
<evidence type="ECO:0000256" key="4">
    <source>
        <dbReference type="ARBA" id="ARBA00022622"/>
    </source>
</evidence>
<dbReference type="FunFam" id="2.60.40.10:FF:000064">
    <property type="entry name" value="Contactin 1"/>
    <property type="match status" value="1"/>
</dbReference>
<dbReference type="Pfam" id="PF07679">
    <property type="entry name" value="I-set"/>
    <property type="match status" value="2"/>
</dbReference>
<sequence>MMLLWKLLLLQSFTGSLADSGALNGPAFTQQPSSIVFSVDSLGNREAVFNCEAEGNPPPLYRWKLNGTSIDPKLDSRYSFFGGNLRITHLNKVKDAGTYQCIASNAFGTIISREATLQFAYLEPFKLQTRSTVSVREGQGVVLLCGPPAHSGELTYSWIFNEYPSFVQQDTRRFVSQKTGNLYIAKVEPSDVGNYTCVVTNSVTNSKVQGPPTPLVLRTDGVMGEYEPKIEVQFPEIVPAARGSTVKLECFALGNPVPTISWRRADGIPLSRRVELNKSSGVLEIPYFQQEDAGLYECVAENSRGKNVAKGKLTFYAPPQLIEKLHDVHKPIDDNLVWECKASGKPKPSYRWLKNGESLESLEERIQVVNGILTITGLALTDSGMYQCIAENKHGEKHTSAELRVMAIAPDFSQNLLKKQTLVREGGEVVIECKPTMSPRGMITWRKGNEALQENERISVLEDGSLWISNVTKSDSGSYTCIARNRFGEAGSTGSLSVKDPTVITVPPSSMDVTVGESIVLQCQVLHDPSLDIKFTWFFNGQPINFGSHRGYFEKVGGQHSAGDIMIRNVQLRDSGKYTCVVQTNVDSISAGADLIVRGPPGPPESIRVEEITDTTAVLSWRPGPDNHSPITIYTIQARTPFSVGWQAVTTVPEVIGGRQLKATVVDLNPWVEYEFRVVASNAVGIGEPSKPSRKARSKETLPKVTPSNVSGGGGSRSELVITWEPVPDELQNGREFGYVVAFRPLGATSWMKAVVPSADASKYVFKDESMPPLSPFEVKVGVYNSKGEGPFGSTTTIFSAEEEPGRAPNKVRAKSLSAYEIEVSWKPIPWNTNRRRVLGYELRCWASKEKEETARVVRTQGNRTSEVIRGLKGNTLYYITVQAYSTAGVGPSSNIVNVTTRKPPPSQPPLKVMWITLNSKVILNWEHVKALENESEVTGYKVLYKCNKQSSTNVVETNTTSVELSLPIDEEYIIQIKPFSDGGEGRSSKQITIPRISGPKAIGSASKVSTLSALSTIALSFTARSTL</sequence>
<dbReference type="CTD" id="152330"/>
<keyword evidence="7" id="KW-0130">Cell adhesion</keyword>
<dbReference type="FunFam" id="2.60.40.10:FF:000004">
    <property type="entry name" value="DCC isoform 1"/>
    <property type="match status" value="2"/>
</dbReference>
<dbReference type="FunFam" id="2.60.40.10:FF:000005">
    <property type="entry name" value="Neuronal cell adhesion molecule"/>
    <property type="match status" value="1"/>
</dbReference>
<dbReference type="SUPFAM" id="SSF49265">
    <property type="entry name" value="Fibronectin type III"/>
    <property type="match status" value="2"/>
</dbReference>
<organism evidence="18 19">
    <name type="scientific">Lepisosteus oculatus</name>
    <name type="common">Spotted gar</name>
    <dbReference type="NCBI Taxonomy" id="7918"/>
    <lineage>
        <taxon>Eukaryota</taxon>
        <taxon>Metazoa</taxon>
        <taxon>Chordata</taxon>
        <taxon>Craniata</taxon>
        <taxon>Vertebrata</taxon>
        <taxon>Euteleostomi</taxon>
        <taxon>Actinopterygii</taxon>
        <taxon>Neopterygii</taxon>
        <taxon>Holostei</taxon>
        <taxon>Semionotiformes</taxon>
        <taxon>Lepisosteidae</taxon>
        <taxon>Lepisosteus</taxon>
    </lineage>
</organism>